<dbReference type="PANTHER" id="PTHR31351:SF30">
    <property type="entry name" value="VAN3-BINDING PROTEIN-LIKE"/>
    <property type="match status" value="1"/>
</dbReference>
<dbReference type="AlphaFoldDB" id="A0A2N9GCY4"/>
<evidence type="ECO:0000259" key="2">
    <source>
        <dbReference type="Pfam" id="PF05703"/>
    </source>
</evidence>
<dbReference type="PANTHER" id="PTHR31351">
    <property type="entry name" value="EXPRESSED PROTEIN"/>
    <property type="match status" value="1"/>
</dbReference>
<accession>A0A2N9GCY4</accession>
<evidence type="ECO:0000256" key="1">
    <source>
        <dbReference type="SAM" id="MobiDB-lite"/>
    </source>
</evidence>
<dbReference type="InterPro" id="IPR040269">
    <property type="entry name" value="VAB"/>
</dbReference>
<feature type="compositionally biased region" description="Basic and acidic residues" evidence="1">
    <location>
        <begin position="1"/>
        <end position="14"/>
    </location>
</feature>
<dbReference type="GO" id="GO:0010087">
    <property type="term" value="P:phloem or xylem histogenesis"/>
    <property type="evidence" value="ECO:0007669"/>
    <property type="project" value="TreeGrafter"/>
</dbReference>
<organism evidence="3">
    <name type="scientific">Fagus sylvatica</name>
    <name type="common">Beechnut</name>
    <dbReference type="NCBI Taxonomy" id="28930"/>
    <lineage>
        <taxon>Eukaryota</taxon>
        <taxon>Viridiplantae</taxon>
        <taxon>Streptophyta</taxon>
        <taxon>Embryophyta</taxon>
        <taxon>Tracheophyta</taxon>
        <taxon>Spermatophyta</taxon>
        <taxon>Magnoliopsida</taxon>
        <taxon>eudicotyledons</taxon>
        <taxon>Gunneridae</taxon>
        <taxon>Pentapetalae</taxon>
        <taxon>rosids</taxon>
        <taxon>fabids</taxon>
        <taxon>Fagales</taxon>
        <taxon>Fagaceae</taxon>
        <taxon>Fagus</taxon>
    </lineage>
</organism>
<feature type="region of interest" description="Disordered" evidence="1">
    <location>
        <begin position="1"/>
        <end position="28"/>
    </location>
</feature>
<dbReference type="Pfam" id="PF05703">
    <property type="entry name" value="Auxin_canalis"/>
    <property type="match status" value="1"/>
</dbReference>
<dbReference type="GO" id="GO:0009734">
    <property type="term" value="P:auxin-activated signaling pathway"/>
    <property type="evidence" value="ECO:0007669"/>
    <property type="project" value="TreeGrafter"/>
</dbReference>
<dbReference type="InterPro" id="IPR008546">
    <property type="entry name" value="VAN3-bd-like_auxin_canal"/>
</dbReference>
<sequence length="372" mass="41376">MSKMDSRGALRSERVSFGNEHQSQTYSKGKLEPWTRAHQCLMVNEKPWSPCGHSLEIPHRPIPSMEFLCRSWSPSASNFFQIFSSNNLLLHSDENCSLGEHEVKLHDNHTSGEHYEEVKIEDTKEHAAQSKTSASFSKVDNIRKWLTIEKSVEPVLQRRKSLFTSFFRRKVKTKEEDRLHTANIDAALSVTRLAAAIAGFAANTTKDNKEEAKDVKHIMTNEGKVAWDKTMGNIVASAAALIATICAEAAESIGANRTHVASAVNSGLATQDPADMMTLTATAATCMRGAAILTSRAMEYDYFARKLLEVDAQLPVITPSDKISHVKEEAHGNFSISLKSNCGDIKLWFEDENQSLHWISVISSLLQMHNSC</sequence>
<feature type="domain" description="VAN3-binding protein-like auxin canalisation" evidence="2">
    <location>
        <begin position="58"/>
        <end position="298"/>
    </location>
</feature>
<reference evidence="3" key="1">
    <citation type="submission" date="2018-02" db="EMBL/GenBank/DDBJ databases">
        <authorList>
            <person name="Cohen D.B."/>
            <person name="Kent A.D."/>
        </authorList>
    </citation>
    <scope>NUCLEOTIDE SEQUENCE</scope>
</reference>
<dbReference type="EMBL" id="OIVN01002090">
    <property type="protein sequence ID" value="SPD00446.1"/>
    <property type="molecule type" value="Genomic_DNA"/>
</dbReference>
<proteinExistence type="predicted"/>
<protein>
    <recommendedName>
        <fullName evidence="2">VAN3-binding protein-like auxin canalisation domain-containing protein</fullName>
    </recommendedName>
</protein>
<dbReference type="GO" id="GO:0010305">
    <property type="term" value="P:leaf vascular tissue pattern formation"/>
    <property type="evidence" value="ECO:0007669"/>
    <property type="project" value="TreeGrafter"/>
</dbReference>
<gene>
    <name evidence="3" type="ORF">FSB_LOCUS28328</name>
</gene>
<name>A0A2N9GCY4_FAGSY</name>
<evidence type="ECO:0000313" key="3">
    <source>
        <dbReference type="EMBL" id="SPD00446.1"/>
    </source>
</evidence>